<proteinExistence type="predicted"/>
<evidence type="ECO:0000313" key="1">
    <source>
        <dbReference type="EMBL" id="KAH8992371.1"/>
    </source>
</evidence>
<name>A0AAD4LL01_9AGAM</name>
<dbReference type="EMBL" id="JAKELL010000022">
    <property type="protein sequence ID" value="KAH8992371.1"/>
    <property type="molecule type" value="Genomic_DNA"/>
</dbReference>
<evidence type="ECO:0000313" key="2">
    <source>
        <dbReference type="Proteomes" id="UP001201163"/>
    </source>
</evidence>
<reference evidence="1" key="1">
    <citation type="submission" date="2022-01" db="EMBL/GenBank/DDBJ databases">
        <title>Comparative genomics reveals a dynamic genome evolution in the ectomycorrhizal milk-cap (Lactarius) mushrooms.</title>
        <authorList>
            <consortium name="DOE Joint Genome Institute"/>
            <person name="Lebreton A."/>
            <person name="Tang N."/>
            <person name="Kuo A."/>
            <person name="LaButti K."/>
            <person name="Drula E."/>
            <person name="Barry K."/>
            <person name="Clum A."/>
            <person name="Lipzen A."/>
            <person name="Mousain D."/>
            <person name="Ng V."/>
            <person name="Wang R."/>
            <person name="Wang X."/>
            <person name="Dai Y."/>
            <person name="Henrissat B."/>
            <person name="Grigoriev I.V."/>
            <person name="Guerin-Laguette A."/>
            <person name="Yu F."/>
            <person name="Martin F.M."/>
        </authorList>
    </citation>
    <scope>NUCLEOTIDE SEQUENCE</scope>
    <source>
        <strain evidence="1">QP</strain>
    </source>
</reference>
<feature type="non-terminal residue" evidence="1">
    <location>
        <position position="1"/>
    </location>
</feature>
<accession>A0AAD4LL01</accession>
<dbReference type="AlphaFoldDB" id="A0AAD4LL01"/>
<protein>
    <submittedName>
        <fullName evidence="1">Uncharacterized protein</fullName>
    </submittedName>
</protein>
<sequence>GHGAYGIVGKHVANESLFIYIATALWAVALERARDDGNQVPIDTEAFVDGGMTLKPAPYECKITNASEELLKT</sequence>
<keyword evidence="2" id="KW-1185">Reference proteome</keyword>
<dbReference type="Proteomes" id="UP001201163">
    <property type="component" value="Unassembled WGS sequence"/>
</dbReference>
<organism evidence="1 2">
    <name type="scientific">Lactarius akahatsu</name>
    <dbReference type="NCBI Taxonomy" id="416441"/>
    <lineage>
        <taxon>Eukaryota</taxon>
        <taxon>Fungi</taxon>
        <taxon>Dikarya</taxon>
        <taxon>Basidiomycota</taxon>
        <taxon>Agaricomycotina</taxon>
        <taxon>Agaricomycetes</taxon>
        <taxon>Russulales</taxon>
        <taxon>Russulaceae</taxon>
        <taxon>Lactarius</taxon>
    </lineage>
</organism>
<gene>
    <name evidence="1" type="ORF">EDB92DRAFT_1857503</name>
</gene>
<comment type="caution">
    <text evidence="1">The sequence shown here is derived from an EMBL/GenBank/DDBJ whole genome shotgun (WGS) entry which is preliminary data.</text>
</comment>